<evidence type="ECO:0000256" key="1">
    <source>
        <dbReference type="SAM" id="MobiDB-lite"/>
    </source>
</evidence>
<proteinExistence type="predicted"/>
<dbReference type="Proteomes" id="UP001187315">
    <property type="component" value="Unassembled WGS sequence"/>
</dbReference>
<keyword evidence="3" id="KW-1185">Reference proteome</keyword>
<evidence type="ECO:0000313" key="2">
    <source>
        <dbReference type="EMBL" id="KAK2860337.1"/>
    </source>
</evidence>
<dbReference type="AlphaFoldDB" id="A0AA88NPD6"/>
<accession>A0AA88NPD6</accession>
<feature type="compositionally biased region" description="Acidic residues" evidence="1">
    <location>
        <begin position="39"/>
        <end position="48"/>
    </location>
</feature>
<name>A0AA88NPD6_TACVA</name>
<comment type="caution">
    <text evidence="2">The sequence shown here is derived from an EMBL/GenBank/DDBJ whole genome shotgun (WGS) entry which is preliminary data.</text>
</comment>
<sequence length="68" mass="7654">MKQSILMLGTDNFIVVVYVGECSRAIRHDSASCAPGSNYEEEEEEEEGREQSEKEEGGMGKGKREQER</sequence>
<feature type="compositionally biased region" description="Basic and acidic residues" evidence="1">
    <location>
        <begin position="49"/>
        <end position="68"/>
    </location>
</feature>
<feature type="region of interest" description="Disordered" evidence="1">
    <location>
        <begin position="29"/>
        <end position="68"/>
    </location>
</feature>
<organism evidence="2 3">
    <name type="scientific">Tachysurus vachellii</name>
    <name type="common">Darkbarbel catfish</name>
    <name type="synonym">Pelteobagrus vachellii</name>
    <dbReference type="NCBI Taxonomy" id="175792"/>
    <lineage>
        <taxon>Eukaryota</taxon>
        <taxon>Metazoa</taxon>
        <taxon>Chordata</taxon>
        <taxon>Craniata</taxon>
        <taxon>Vertebrata</taxon>
        <taxon>Euteleostomi</taxon>
        <taxon>Actinopterygii</taxon>
        <taxon>Neopterygii</taxon>
        <taxon>Teleostei</taxon>
        <taxon>Ostariophysi</taxon>
        <taxon>Siluriformes</taxon>
        <taxon>Bagridae</taxon>
        <taxon>Tachysurus</taxon>
    </lineage>
</organism>
<gene>
    <name evidence="2" type="ORF">Q7C36_004503</name>
</gene>
<dbReference type="EMBL" id="JAVHJS010000004">
    <property type="protein sequence ID" value="KAK2860337.1"/>
    <property type="molecule type" value="Genomic_DNA"/>
</dbReference>
<protein>
    <submittedName>
        <fullName evidence="2">Uncharacterized protein</fullName>
    </submittedName>
</protein>
<reference evidence="2" key="1">
    <citation type="submission" date="2023-08" db="EMBL/GenBank/DDBJ databases">
        <title>Pelteobagrus vachellii genome.</title>
        <authorList>
            <person name="Liu H."/>
        </authorList>
    </citation>
    <scope>NUCLEOTIDE SEQUENCE</scope>
    <source>
        <strain evidence="2">PRFRI_2022a</strain>
        <tissue evidence="2">Muscle</tissue>
    </source>
</reference>
<evidence type="ECO:0000313" key="3">
    <source>
        <dbReference type="Proteomes" id="UP001187315"/>
    </source>
</evidence>